<keyword evidence="1" id="KW-0732">Signal</keyword>
<reference evidence="3" key="1">
    <citation type="submission" date="2022-10" db="EMBL/GenBank/DDBJ databases">
        <title>Genome assembly of Pristionchus species.</title>
        <authorList>
            <person name="Yoshida K."/>
            <person name="Sommer R.J."/>
        </authorList>
    </citation>
    <scope>NUCLEOTIDE SEQUENCE [LARGE SCALE GENOMIC DNA]</scope>
    <source>
        <strain evidence="3">RS5460</strain>
    </source>
</reference>
<keyword evidence="3" id="KW-1185">Reference proteome</keyword>
<feature type="chain" id="PRO_5043055662" evidence="1">
    <location>
        <begin position="29"/>
        <end position="248"/>
    </location>
</feature>
<accession>A0AAN5CKJ7</accession>
<evidence type="ECO:0000256" key="1">
    <source>
        <dbReference type="SAM" id="SignalP"/>
    </source>
</evidence>
<dbReference type="AlphaFoldDB" id="A0AAN5CKJ7"/>
<dbReference type="EMBL" id="BTRK01000004">
    <property type="protein sequence ID" value="GMR46157.1"/>
    <property type="molecule type" value="Genomic_DNA"/>
</dbReference>
<evidence type="ECO:0000313" key="2">
    <source>
        <dbReference type="EMBL" id="GMR46157.1"/>
    </source>
</evidence>
<organism evidence="2 3">
    <name type="scientific">Pristionchus mayeri</name>
    <dbReference type="NCBI Taxonomy" id="1317129"/>
    <lineage>
        <taxon>Eukaryota</taxon>
        <taxon>Metazoa</taxon>
        <taxon>Ecdysozoa</taxon>
        <taxon>Nematoda</taxon>
        <taxon>Chromadorea</taxon>
        <taxon>Rhabditida</taxon>
        <taxon>Rhabditina</taxon>
        <taxon>Diplogasteromorpha</taxon>
        <taxon>Diplogasteroidea</taxon>
        <taxon>Neodiplogasteridae</taxon>
        <taxon>Pristionchus</taxon>
    </lineage>
</organism>
<protein>
    <submittedName>
        <fullName evidence="2">Uncharacterized protein</fullName>
    </submittedName>
</protein>
<comment type="caution">
    <text evidence="2">The sequence shown here is derived from an EMBL/GenBank/DDBJ whole genome shotgun (WGS) entry which is preliminary data.</text>
</comment>
<proteinExistence type="predicted"/>
<dbReference type="Proteomes" id="UP001328107">
    <property type="component" value="Unassembled WGS sequence"/>
</dbReference>
<name>A0AAN5CKJ7_9BILA</name>
<feature type="non-terminal residue" evidence="2">
    <location>
        <position position="1"/>
    </location>
</feature>
<feature type="signal peptide" evidence="1">
    <location>
        <begin position="1"/>
        <end position="28"/>
    </location>
</feature>
<sequence length="248" mass="26482">HSLPRAMATGHLLQLSIAICVLVATVSAGCGGNCRQPIPKVPCPCKPTCGGPPCIPYDNCPGANQCGDGCGRGCRKKRSAETPETRQLREVATVGFGTFIDKVATVPVQDPNCNSERLRAVLEQSVSQNTSKSVEKILERIDDGHFVAKCTFNGVPDVERRVSFCQLTKGNTTCVVSTGQVMNPATNAIKLNVSEFFRPEIKEINHGPTPPPRVTIALPNIIPTLATAGPVPPVPLLYKFRGEGFVAH</sequence>
<gene>
    <name evidence="2" type="ORF">PMAYCL1PPCAC_16352</name>
</gene>
<evidence type="ECO:0000313" key="3">
    <source>
        <dbReference type="Proteomes" id="UP001328107"/>
    </source>
</evidence>